<reference evidence="1" key="1">
    <citation type="submission" date="2014-11" db="EMBL/GenBank/DDBJ databases">
        <authorList>
            <person name="Amaro Gonzalez C."/>
        </authorList>
    </citation>
    <scope>NUCLEOTIDE SEQUENCE</scope>
</reference>
<dbReference type="AlphaFoldDB" id="A0A0E9VI23"/>
<reference evidence="1" key="2">
    <citation type="journal article" date="2015" name="Fish Shellfish Immunol.">
        <title>Early steps in the European eel (Anguilla anguilla)-Vibrio vulnificus interaction in the gills: Role of the RtxA13 toxin.</title>
        <authorList>
            <person name="Callol A."/>
            <person name="Pajuelo D."/>
            <person name="Ebbesson L."/>
            <person name="Teles M."/>
            <person name="MacKenzie S."/>
            <person name="Amaro C."/>
        </authorList>
    </citation>
    <scope>NUCLEOTIDE SEQUENCE</scope>
</reference>
<proteinExistence type="predicted"/>
<sequence length="20" mass="2329">MWDTCREVFLKSLKVAVTVC</sequence>
<dbReference type="EMBL" id="GBXM01031492">
    <property type="protein sequence ID" value="JAH77085.1"/>
    <property type="molecule type" value="Transcribed_RNA"/>
</dbReference>
<accession>A0A0E9VI23</accession>
<organism evidence="1">
    <name type="scientific">Anguilla anguilla</name>
    <name type="common">European freshwater eel</name>
    <name type="synonym">Muraena anguilla</name>
    <dbReference type="NCBI Taxonomy" id="7936"/>
    <lineage>
        <taxon>Eukaryota</taxon>
        <taxon>Metazoa</taxon>
        <taxon>Chordata</taxon>
        <taxon>Craniata</taxon>
        <taxon>Vertebrata</taxon>
        <taxon>Euteleostomi</taxon>
        <taxon>Actinopterygii</taxon>
        <taxon>Neopterygii</taxon>
        <taxon>Teleostei</taxon>
        <taxon>Anguilliformes</taxon>
        <taxon>Anguillidae</taxon>
        <taxon>Anguilla</taxon>
    </lineage>
</organism>
<name>A0A0E9VI23_ANGAN</name>
<evidence type="ECO:0000313" key="1">
    <source>
        <dbReference type="EMBL" id="JAH77085.1"/>
    </source>
</evidence>
<protein>
    <submittedName>
        <fullName evidence="1">Uncharacterized protein</fullName>
    </submittedName>
</protein>